<gene>
    <name evidence="14" type="ORF">HNQ71_000802</name>
</gene>
<evidence type="ECO:0000259" key="13">
    <source>
        <dbReference type="PROSITE" id="PS50885"/>
    </source>
</evidence>
<evidence type="ECO:0000313" key="15">
    <source>
        <dbReference type="Proteomes" id="UP000556329"/>
    </source>
</evidence>
<evidence type="ECO:0000256" key="7">
    <source>
        <dbReference type="ARBA" id="ARBA00022777"/>
    </source>
</evidence>
<feature type="domain" description="Histidine kinase" evidence="12">
    <location>
        <begin position="242"/>
        <end position="447"/>
    </location>
</feature>
<dbReference type="InterPro" id="IPR036890">
    <property type="entry name" value="HATPase_C_sf"/>
</dbReference>
<proteinExistence type="predicted"/>
<feature type="transmembrane region" description="Helical" evidence="11">
    <location>
        <begin position="163"/>
        <end position="186"/>
    </location>
</feature>
<evidence type="ECO:0000256" key="3">
    <source>
        <dbReference type="ARBA" id="ARBA00012438"/>
    </source>
</evidence>
<evidence type="ECO:0000256" key="4">
    <source>
        <dbReference type="ARBA" id="ARBA00022553"/>
    </source>
</evidence>
<dbReference type="GO" id="GO:0000160">
    <property type="term" value="P:phosphorelay signal transduction system"/>
    <property type="evidence" value="ECO:0007669"/>
    <property type="project" value="UniProtKB-KW"/>
</dbReference>
<dbReference type="InterPro" id="IPR005467">
    <property type="entry name" value="His_kinase_dom"/>
</dbReference>
<dbReference type="SMART" id="SM00387">
    <property type="entry name" value="HATPase_c"/>
    <property type="match status" value="1"/>
</dbReference>
<feature type="transmembrane region" description="Helical" evidence="11">
    <location>
        <begin position="6"/>
        <end position="24"/>
    </location>
</feature>
<evidence type="ECO:0000256" key="9">
    <source>
        <dbReference type="ARBA" id="ARBA00023012"/>
    </source>
</evidence>
<dbReference type="EMBL" id="JACHEF010000001">
    <property type="protein sequence ID" value="MBB6408158.1"/>
    <property type="molecule type" value="Genomic_DNA"/>
</dbReference>
<sequence>MIAFSTVWAIVTLVIIFTLITTLYRQASERGFDSLLSAHLFNLIGSIGISDSGALTGAPDLGDLRFSEPNSGWYWSVEPASEGVHGDLHSSSMTKTIPSPDVADVPFNSSFQRSYPTEGINGEQLEVFESEFVLDSKNRAARFRVMGNQSELEQEISTFQRRLLTYLSLFGVGMIAINAIAILLGLQPLRRVRNALAMVREGTAHRLDGQFPAEIEPLANETNALIENNRRIVERSRTQVGNLAHSLKTPLAVLLNEGRALGGAKGQLIAEQAASMQKQVDHYLQRARVAAQRDSVVYRTPVAPLVQRMVRVLQKLNPQTNLSLTMPATEIVFAGEREDLEELLGNLLENAMKWAKSAVLVSVLPLTGKDEAASLFEISIEDDGPGIPEDKAREAMKRGRRLDETKPGTGLGLAIVADLVNEYGGVLALERSGMGGLKAMVRLRSLQ</sequence>
<evidence type="ECO:0000256" key="11">
    <source>
        <dbReference type="SAM" id="Phobius"/>
    </source>
</evidence>
<evidence type="ECO:0000256" key="10">
    <source>
        <dbReference type="ARBA" id="ARBA00023136"/>
    </source>
</evidence>
<feature type="domain" description="HAMP" evidence="13">
    <location>
        <begin position="183"/>
        <end position="234"/>
    </location>
</feature>
<comment type="catalytic activity">
    <reaction evidence="1">
        <text>ATP + protein L-histidine = ADP + protein N-phospho-L-histidine.</text>
        <dbReference type="EC" id="2.7.13.3"/>
    </reaction>
</comment>
<dbReference type="InterPro" id="IPR004358">
    <property type="entry name" value="Sig_transdc_His_kin-like_C"/>
</dbReference>
<dbReference type="Gene3D" id="3.30.565.10">
    <property type="entry name" value="Histidine kinase-like ATPase, C-terminal domain"/>
    <property type="match status" value="1"/>
</dbReference>
<name>A0A841P5M4_9HYPH</name>
<reference evidence="14 15" key="1">
    <citation type="submission" date="2020-08" db="EMBL/GenBank/DDBJ databases">
        <title>Genomic Encyclopedia of Type Strains, Phase IV (KMG-IV): sequencing the most valuable type-strain genomes for metagenomic binning, comparative biology and taxonomic classification.</title>
        <authorList>
            <person name="Goeker M."/>
        </authorList>
    </citation>
    <scope>NUCLEOTIDE SEQUENCE [LARGE SCALE GENOMIC DNA]</scope>
    <source>
        <strain evidence="14 15">DSM 100039</strain>
    </source>
</reference>
<protein>
    <recommendedName>
        <fullName evidence="3">histidine kinase</fullName>
        <ecNumber evidence="3">2.7.13.3</ecNumber>
    </recommendedName>
</protein>
<evidence type="ECO:0000256" key="2">
    <source>
        <dbReference type="ARBA" id="ARBA00004370"/>
    </source>
</evidence>
<dbReference type="PROSITE" id="PS50885">
    <property type="entry name" value="HAMP"/>
    <property type="match status" value="1"/>
</dbReference>
<accession>A0A841P5M4</accession>
<evidence type="ECO:0000256" key="8">
    <source>
        <dbReference type="ARBA" id="ARBA00022989"/>
    </source>
</evidence>
<keyword evidence="15" id="KW-1185">Reference proteome</keyword>
<dbReference type="Gene3D" id="1.10.287.130">
    <property type="match status" value="1"/>
</dbReference>
<dbReference type="GO" id="GO:0005886">
    <property type="term" value="C:plasma membrane"/>
    <property type="evidence" value="ECO:0007669"/>
    <property type="project" value="TreeGrafter"/>
</dbReference>
<dbReference type="PRINTS" id="PR00344">
    <property type="entry name" value="BCTRLSENSOR"/>
</dbReference>
<evidence type="ECO:0000256" key="1">
    <source>
        <dbReference type="ARBA" id="ARBA00000085"/>
    </source>
</evidence>
<dbReference type="InterPro" id="IPR050428">
    <property type="entry name" value="TCS_sensor_his_kinase"/>
</dbReference>
<keyword evidence="8 11" id="KW-1133">Transmembrane helix</keyword>
<dbReference type="InterPro" id="IPR003594">
    <property type="entry name" value="HATPase_dom"/>
</dbReference>
<dbReference type="GO" id="GO:0004673">
    <property type="term" value="F:protein histidine kinase activity"/>
    <property type="evidence" value="ECO:0007669"/>
    <property type="project" value="UniProtKB-EC"/>
</dbReference>
<dbReference type="SUPFAM" id="SSF55874">
    <property type="entry name" value="ATPase domain of HSP90 chaperone/DNA topoisomerase II/histidine kinase"/>
    <property type="match status" value="1"/>
</dbReference>
<dbReference type="Proteomes" id="UP000556329">
    <property type="component" value="Unassembled WGS sequence"/>
</dbReference>
<dbReference type="EC" id="2.7.13.3" evidence="3"/>
<dbReference type="PANTHER" id="PTHR45436">
    <property type="entry name" value="SENSOR HISTIDINE KINASE YKOH"/>
    <property type="match status" value="1"/>
</dbReference>
<organism evidence="14 15">
    <name type="scientific">Mesorhizobium sangaii</name>
    <dbReference type="NCBI Taxonomy" id="505389"/>
    <lineage>
        <taxon>Bacteria</taxon>
        <taxon>Pseudomonadati</taxon>
        <taxon>Pseudomonadota</taxon>
        <taxon>Alphaproteobacteria</taxon>
        <taxon>Hyphomicrobiales</taxon>
        <taxon>Phyllobacteriaceae</taxon>
        <taxon>Mesorhizobium</taxon>
    </lineage>
</organism>
<comment type="subcellular location">
    <subcellularLocation>
        <location evidence="2">Membrane</location>
    </subcellularLocation>
</comment>
<dbReference type="PROSITE" id="PS50109">
    <property type="entry name" value="HIS_KIN"/>
    <property type="match status" value="1"/>
</dbReference>
<keyword evidence="5" id="KW-0808">Transferase</keyword>
<dbReference type="PANTHER" id="PTHR45436:SF5">
    <property type="entry name" value="SENSOR HISTIDINE KINASE TRCS"/>
    <property type="match status" value="1"/>
</dbReference>
<evidence type="ECO:0000256" key="5">
    <source>
        <dbReference type="ARBA" id="ARBA00022679"/>
    </source>
</evidence>
<keyword evidence="10 11" id="KW-0472">Membrane</keyword>
<comment type="caution">
    <text evidence="14">The sequence shown here is derived from an EMBL/GenBank/DDBJ whole genome shotgun (WGS) entry which is preliminary data.</text>
</comment>
<keyword evidence="4" id="KW-0597">Phosphoprotein</keyword>
<evidence type="ECO:0000256" key="6">
    <source>
        <dbReference type="ARBA" id="ARBA00022692"/>
    </source>
</evidence>
<dbReference type="InterPro" id="IPR003660">
    <property type="entry name" value="HAMP_dom"/>
</dbReference>
<evidence type="ECO:0000259" key="12">
    <source>
        <dbReference type="PROSITE" id="PS50109"/>
    </source>
</evidence>
<dbReference type="Pfam" id="PF02518">
    <property type="entry name" value="HATPase_c"/>
    <property type="match status" value="1"/>
</dbReference>
<dbReference type="AlphaFoldDB" id="A0A841P5M4"/>
<evidence type="ECO:0000313" key="14">
    <source>
        <dbReference type="EMBL" id="MBB6408158.1"/>
    </source>
</evidence>
<keyword evidence="9" id="KW-0902">Two-component regulatory system</keyword>
<keyword evidence="6 11" id="KW-0812">Transmembrane</keyword>
<keyword evidence="7 14" id="KW-0418">Kinase</keyword>